<evidence type="ECO:0000313" key="11">
    <source>
        <dbReference type="EMBL" id="OGD14238.1"/>
    </source>
</evidence>
<dbReference type="STRING" id="1797291.A2V47_04815"/>
<dbReference type="GO" id="GO:0005829">
    <property type="term" value="C:cytosol"/>
    <property type="evidence" value="ECO:0007669"/>
    <property type="project" value="TreeGrafter"/>
</dbReference>
<keyword evidence="9" id="KW-0175">Coiled coil</keyword>
<dbReference type="GO" id="GO:0006220">
    <property type="term" value="P:pyrimidine nucleotide metabolic process"/>
    <property type="evidence" value="ECO:0007669"/>
    <property type="project" value="UniProtKB-UniRule"/>
</dbReference>
<dbReference type="InterPro" id="IPR003136">
    <property type="entry name" value="Cytidylate_kin"/>
</dbReference>
<dbReference type="InterPro" id="IPR011994">
    <property type="entry name" value="Cytidylate_kinase_dom"/>
</dbReference>
<dbReference type="EMBL" id="MEYH01000090">
    <property type="protein sequence ID" value="OGD14238.1"/>
    <property type="molecule type" value="Genomic_DNA"/>
</dbReference>
<organism evidence="11 12">
    <name type="scientific">Candidatus Sediminicultor quintus</name>
    <dbReference type="NCBI Taxonomy" id="1797291"/>
    <lineage>
        <taxon>Bacteria</taxon>
        <taxon>Pseudomonadati</taxon>
        <taxon>Atribacterota</taxon>
        <taxon>Candidatus Phoenicimicrobiia</taxon>
        <taxon>Candidatus Pheonicimicrobiales</taxon>
        <taxon>Candidatus Phoenicimicrobiaceae</taxon>
        <taxon>Candidatus Sediminicultor</taxon>
    </lineage>
</organism>
<dbReference type="GO" id="GO:0036430">
    <property type="term" value="F:CMP kinase activity"/>
    <property type="evidence" value="ECO:0007669"/>
    <property type="project" value="RHEA"/>
</dbReference>
<dbReference type="GO" id="GO:0005524">
    <property type="term" value="F:ATP binding"/>
    <property type="evidence" value="ECO:0007669"/>
    <property type="project" value="UniProtKB-UniRule"/>
</dbReference>
<keyword evidence="4 8" id="KW-0418">Kinase</keyword>
<keyword evidence="3 8" id="KW-0547">Nucleotide-binding</keyword>
<dbReference type="Gene3D" id="3.40.50.300">
    <property type="entry name" value="P-loop containing nucleotide triphosphate hydrolases"/>
    <property type="match status" value="1"/>
</dbReference>
<dbReference type="Pfam" id="PF02224">
    <property type="entry name" value="Cytidylate_kin"/>
    <property type="match status" value="1"/>
</dbReference>
<feature type="coiled-coil region" evidence="9">
    <location>
        <begin position="207"/>
        <end position="234"/>
    </location>
</feature>
<reference evidence="11 12" key="1">
    <citation type="journal article" date="2016" name="Nat. Commun.">
        <title>Thousands of microbial genomes shed light on interconnected biogeochemical processes in an aquifer system.</title>
        <authorList>
            <person name="Anantharaman K."/>
            <person name="Brown C.T."/>
            <person name="Hug L.A."/>
            <person name="Sharon I."/>
            <person name="Castelle C.J."/>
            <person name="Probst A.J."/>
            <person name="Thomas B.C."/>
            <person name="Singh A."/>
            <person name="Wilkins M.J."/>
            <person name="Karaoz U."/>
            <person name="Brodie E.L."/>
            <person name="Williams K.H."/>
            <person name="Hubbard S.S."/>
            <person name="Banfield J.F."/>
        </authorList>
    </citation>
    <scope>NUCLEOTIDE SEQUENCE [LARGE SCALE GENOMIC DNA]</scope>
</reference>
<dbReference type="SUPFAM" id="SSF52540">
    <property type="entry name" value="P-loop containing nucleoside triphosphate hydrolases"/>
    <property type="match status" value="1"/>
</dbReference>
<evidence type="ECO:0000256" key="2">
    <source>
        <dbReference type="ARBA" id="ARBA00022679"/>
    </source>
</evidence>
<comment type="catalytic activity">
    <reaction evidence="6 8">
        <text>dCMP + ATP = dCDP + ADP</text>
        <dbReference type="Rhea" id="RHEA:25094"/>
        <dbReference type="ChEBI" id="CHEBI:30616"/>
        <dbReference type="ChEBI" id="CHEBI:57566"/>
        <dbReference type="ChEBI" id="CHEBI:58593"/>
        <dbReference type="ChEBI" id="CHEBI:456216"/>
        <dbReference type="EC" id="2.7.4.25"/>
    </reaction>
</comment>
<feature type="binding site" evidence="8">
    <location>
        <begin position="12"/>
        <end position="20"/>
    </location>
    <ligand>
        <name>ATP</name>
        <dbReference type="ChEBI" id="CHEBI:30616"/>
    </ligand>
</feature>
<dbReference type="PANTHER" id="PTHR21299:SF2">
    <property type="entry name" value="CYTIDYLATE KINASE"/>
    <property type="match status" value="1"/>
</dbReference>
<evidence type="ECO:0000259" key="10">
    <source>
        <dbReference type="Pfam" id="PF02224"/>
    </source>
</evidence>
<evidence type="ECO:0000256" key="1">
    <source>
        <dbReference type="ARBA" id="ARBA00009427"/>
    </source>
</evidence>
<evidence type="ECO:0000256" key="8">
    <source>
        <dbReference type="HAMAP-Rule" id="MF_00238"/>
    </source>
</evidence>
<keyword evidence="2 8" id="KW-0808">Transferase</keyword>
<dbReference type="HAMAP" id="MF_00238">
    <property type="entry name" value="Cytidyl_kinase_type1"/>
    <property type="match status" value="1"/>
</dbReference>
<feature type="domain" description="Cytidylate kinase" evidence="10">
    <location>
        <begin position="8"/>
        <end position="226"/>
    </location>
</feature>
<comment type="subcellular location">
    <subcellularLocation>
        <location evidence="8">Cytoplasm</location>
    </subcellularLocation>
</comment>
<protein>
    <recommendedName>
        <fullName evidence="8">Cytidylate kinase</fullName>
        <shortName evidence="8">CK</shortName>
        <ecNumber evidence="8">2.7.4.25</ecNumber>
    </recommendedName>
    <alternativeName>
        <fullName evidence="8">Cytidine monophosphate kinase</fullName>
        <shortName evidence="8">CMP kinase</shortName>
    </alternativeName>
</protein>
<evidence type="ECO:0000256" key="5">
    <source>
        <dbReference type="ARBA" id="ARBA00022840"/>
    </source>
</evidence>
<evidence type="ECO:0000313" key="12">
    <source>
        <dbReference type="Proteomes" id="UP000177701"/>
    </source>
</evidence>
<comment type="similarity">
    <text evidence="1 8">Belongs to the cytidylate kinase family. Type 1 subfamily.</text>
</comment>
<dbReference type="PANTHER" id="PTHR21299">
    <property type="entry name" value="CYTIDYLATE KINASE/PANTOATE-BETA-ALANINE LIGASE"/>
    <property type="match status" value="1"/>
</dbReference>
<dbReference type="CDD" id="cd02020">
    <property type="entry name" value="CMPK"/>
    <property type="match status" value="1"/>
</dbReference>
<dbReference type="AlphaFoldDB" id="A0A1F5A7E0"/>
<dbReference type="EC" id="2.7.4.25" evidence="8"/>
<evidence type="ECO:0000256" key="7">
    <source>
        <dbReference type="ARBA" id="ARBA00048478"/>
    </source>
</evidence>
<dbReference type="Proteomes" id="UP000177701">
    <property type="component" value="Unassembled WGS sequence"/>
</dbReference>
<dbReference type="NCBIfam" id="TIGR00017">
    <property type="entry name" value="cmk"/>
    <property type="match status" value="1"/>
</dbReference>
<keyword evidence="5 8" id="KW-0067">ATP-binding</keyword>
<comment type="caution">
    <text evidence="11">The sequence shown here is derived from an EMBL/GenBank/DDBJ whole genome shotgun (WGS) entry which is preliminary data.</text>
</comment>
<dbReference type="GO" id="GO:0036431">
    <property type="term" value="F:dCMP kinase activity"/>
    <property type="evidence" value="ECO:0007669"/>
    <property type="project" value="InterPro"/>
</dbReference>
<evidence type="ECO:0000256" key="6">
    <source>
        <dbReference type="ARBA" id="ARBA00047615"/>
    </source>
</evidence>
<sequence length="241" mass="27797">MKNNGLVIAIDGPAAVGKSTMGKLIAQELGFLYIDTGAIYRAITWKVLKNSISINDEEMISNLVSDICITIERANNKSPNDYYHIFVDGEDVTEEIRNPRIDQNVSQVARLPKIRKQLIYLQRKLAEKGNIIMEGRDIGSIILPQADIKLYFTASEEERTKRRYRELINKGYNIDYEVVKKQIMQRDKIDSKRKYAPLIKAKDAILIDSTNKNIEEVKDKILKIIKKIRECREKQIENNII</sequence>
<accession>A0A1F5A7E0</accession>
<name>A0A1F5A7E0_9BACT</name>
<comment type="catalytic activity">
    <reaction evidence="7 8">
        <text>CMP + ATP = CDP + ADP</text>
        <dbReference type="Rhea" id="RHEA:11600"/>
        <dbReference type="ChEBI" id="CHEBI:30616"/>
        <dbReference type="ChEBI" id="CHEBI:58069"/>
        <dbReference type="ChEBI" id="CHEBI:60377"/>
        <dbReference type="ChEBI" id="CHEBI:456216"/>
        <dbReference type="EC" id="2.7.4.25"/>
    </reaction>
</comment>
<gene>
    <name evidence="8" type="primary">cmk</name>
    <name evidence="11" type="ORF">A2V47_04815</name>
</gene>
<evidence type="ECO:0000256" key="3">
    <source>
        <dbReference type="ARBA" id="ARBA00022741"/>
    </source>
</evidence>
<evidence type="ECO:0000256" key="4">
    <source>
        <dbReference type="ARBA" id="ARBA00022777"/>
    </source>
</evidence>
<dbReference type="GO" id="GO:0015949">
    <property type="term" value="P:nucleobase-containing small molecule interconversion"/>
    <property type="evidence" value="ECO:0007669"/>
    <property type="project" value="TreeGrafter"/>
</dbReference>
<keyword evidence="8" id="KW-0963">Cytoplasm</keyword>
<dbReference type="InterPro" id="IPR027417">
    <property type="entry name" value="P-loop_NTPase"/>
</dbReference>
<proteinExistence type="inferred from homology"/>
<evidence type="ECO:0000256" key="9">
    <source>
        <dbReference type="SAM" id="Coils"/>
    </source>
</evidence>